<keyword evidence="2" id="KW-1185">Reference proteome</keyword>
<dbReference type="Proteomes" id="UP001058003">
    <property type="component" value="Chromosome"/>
</dbReference>
<dbReference type="RefSeq" id="WP_033363819.1">
    <property type="nucleotide sequence ID" value="NZ_CP073767.1"/>
</dbReference>
<gene>
    <name evidence="1" type="ORF">Daura_34255</name>
</gene>
<dbReference type="EMBL" id="CP073767">
    <property type="protein sequence ID" value="UWZ51767.1"/>
    <property type="molecule type" value="Genomic_DNA"/>
</dbReference>
<organism evidence="1 2">
    <name type="scientific">Dactylosporangium aurantiacum</name>
    <dbReference type="NCBI Taxonomy" id="35754"/>
    <lineage>
        <taxon>Bacteria</taxon>
        <taxon>Bacillati</taxon>
        <taxon>Actinomycetota</taxon>
        <taxon>Actinomycetes</taxon>
        <taxon>Micromonosporales</taxon>
        <taxon>Micromonosporaceae</taxon>
        <taxon>Dactylosporangium</taxon>
    </lineage>
</organism>
<protein>
    <submittedName>
        <fullName evidence="1">Uncharacterized protein</fullName>
    </submittedName>
</protein>
<reference evidence="1" key="1">
    <citation type="submission" date="2021-04" db="EMBL/GenBank/DDBJ databases">
        <title>Dactylosporangium aurantiacum NRRL B-8018 full assembly.</title>
        <authorList>
            <person name="Hartkoorn R.C."/>
            <person name="Beaudoing E."/>
            <person name="Hot D."/>
        </authorList>
    </citation>
    <scope>NUCLEOTIDE SEQUENCE</scope>
    <source>
        <strain evidence="1">NRRL B-8018</strain>
    </source>
</reference>
<name>A0A9Q9I999_9ACTN</name>
<dbReference type="OrthoDB" id="4546222at2"/>
<evidence type="ECO:0000313" key="1">
    <source>
        <dbReference type="EMBL" id="UWZ51767.1"/>
    </source>
</evidence>
<sequence>MNVKTVDQVQAELREAAWTLYSEAFEELNALAVQRHLMHRHEFDDVMGDPRVQKYLCLDDDDTLRGLAVYTNDLDSMPLISPQYFQRRWPQHYAERRIWYCGFVAVQRDGRAATAFGELVTAMYLAAASQNGLIALDFCRRTDEVRHMSRVVRLMLHRLSGDVRTHRLDEQQYWLYEFPTAA</sequence>
<proteinExistence type="predicted"/>
<accession>A0A9Q9I999</accession>
<evidence type="ECO:0000313" key="2">
    <source>
        <dbReference type="Proteomes" id="UP001058003"/>
    </source>
</evidence>
<dbReference type="AlphaFoldDB" id="A0A9Q9I999"/>
<dbReference type="KEGG" id="daur:Daura_34255"/>